<sequence length="185" mass="21114">MKKALWIRKNAYLFRHAGEELKDKRLYSALLFGSFAVPLTAFFKNLFPSISISAVISDDADSEIASLMGADCISSSLDERKYDLVFAPFIISLTQKEALIPLLYNLSMNLKKNGYFYTSFFKSSKIELDEMKMRAFWDEDEEMKIKRYTAEDVTLAFSTLGLSLSSIEEDEMGKEKVVTAIFTKK</sequence>
<reference evidence="2" key="1">
    <citation type="journal article" date="2021" name="PeerJ">
        <title>Extensive microbial diversity within the chicken gut microbiome revealed by metagenomics and culture.</title>
        <authorList>
            <person name="Gilroy R."/>
            <person name="Ravi A."/>
            <person name="Getino M."/>
            <person name="Pursley I."/>
            <person name="Horton D.L."/>
            <person name="Alikhan N.F."/>
            <person name="Baker D."/>
            <person name="Gharbi K."/>
            <person name="Hall N."/>
            <person name="Watson M."/>
            <person name="Adriaenssens E.M."/>
            <person name="Foster-Nyarko E."/>
            <person name="Jarju S."/>
            <person name="Secka A."/>
            <person name="Antonio M."/>
            <person name="Oren A."/>
            <person name="Chaudhuri R.R."/>
            <person name="La Ragione R."/>
            <person name="Hildebrand F."/>
            <person name="Pallen M.J."/>
        </authorList>
    </citation>
    <scope>NUCLEOTIDE SEQUENCE</scope>
    <source>
        <strain evidence="2">Gambia11-129</strain>
    </source>
</reference>
<dbReference type="Gene3D" id="3.40.50.150">
    <property type="entry name" value="Vaccinia Virus protein VP39"/>
    <property type="match status" value="1"/>
</dbReference>
<dbReference type="InterPro" id="IPR029063">
    <property type="entry name" value="SAM-dependent_MTases_sf"/>
</dbReference>
<accession>A0A9D1PUG6</accession>
<evidence type="ECO:0000256" key="1">
    <source>
        <dbReference type="SAM" id="Phobius"/>
    </source>
</evidence>
<proteinExistence type="predicted"/>
<dbReference type="Proteomes" id="UP000823936">
    <property type="component" value="Unassembled WGS sequence"/>
</dbReference>
<dbReference type="SUPFAM" id="SSF53335">
    <property type="entry name" value="S-adenosyl-L-methionine-dependent methyltransferases"/>
    <property type="match status" value="1"/>
</dbReference>
<evidence type="ECO:0000313" key="2">
    <source>
        <dbReference type="EMBL" id="HIV99320.1"/>
    </source>
</evidence>
<organism evidence="2 3">
    <name type="scientific">Candidatus Ornithospirochaeta avicola</name>
    <dbReference type="NCBI Taxonomy" id="2840896"/>
    <lineage>
        <taxon>Bacteria</taxon>
        <taxon>Pseudomonadati</taxon>
        <taxon>Spirochaetota</taxon>
        <taxon>Spirochaetia</taxon>
        <taxon>Spirochaetales</taxon>
        <taxon>Spirochaetaceae</taxon>
        <taxon>Spirochaetaceae incertae sedis</taxon>
        <taxon>Candidatus Ornithospirochaeta</taxon>
    </lineage>
</organism>
<protein>
    <submittedName>
        <fullName evidence="2">Uncharacterized protein</fullName>
    </submittedName>
</protein>
<keyword evidence="1" id="KW-0812">Transmembrane</keyword>
<comment type="caution">
    <text evidence="2">The sequence shown here is derived from an EMBL/GenBank/DDBJ whole genome shotgun (WGS) entry which is preliminary data.</text>
</comment>
<reference evidence="2" key="2">
    <citation type="submission" date="2021-04" db="EMBL/GenBank/DDBJ databases">
        <authorList>
            <person name="Gilroy R."/>
        </authorList>
    </citation>
    <scope>NUCLEOTIDE SEQUENCE</scope>
    <source>
        <strain evidence="2">Gambia11-129</strain>
    </source>
</reference>
<keyword evidence="1" id="KW-1133">Transmembrane helix</keyword>
<keyword evidence="1" id="KW-0472">Membrane</keyword>
<dbReference type="AlphaFoldDB" id="A0A9D1PUG6"/>
<feature type="transmembrane region" description="Helical" evidence="1">
    <location>
        <begin position="26"/>
        <end position="43"/>
    </location>
</feature>
<name>A0A9D1PUG6_9SPIO</name>
<dbReference type="EMBL" id="DXHU01000023">
    <property type="protein sequence ID" value="HIV99320.1"/>
    <property type="molecule type" value="Genomic_DNA"/>
</dbReference>
<gene>
    <name evidence="2" type="ORF">IAB12_06055</name>
</gene>
<evidence type="ECO:0000313" key="3">
    <source>
        <dbReference type="Proteomes" id="UP000823936"/>
    </source>
</evidence>